<comment type="caution">
    <text evidence="2">The sequence shown here is derived from an EMBL/GenBank/DDBJ whole genome shotgun (WGS) entry which is preliminary data.</text>
</comment>
<sequence>MKVPDGFLHPYFYSKGDLLESHAFSLQDLLEFPFKYDIAYYLGAAPDRLPWENNNESIPFLLLIWKTNENTLNFLHEKRDRTKTKATMISSIAIYLQLLFWMNEQPVRSINDWTRDSNLFKWKPVNIEERLDFVIKRPELYHSFIQLQQLYSESTKLFYKKKALDMKINSSK</sequence>
<evidence type="ECO:0000259" key="1">
    <source>
        <dbReference type="Pfam" id="PF21747"/>
    </source>
</evidence>
<dbReference type="EMBL" id="CAKJTJ010000024">
    <property type="protein sequence ID" value="CAG9622616.1"/>
    <property type="molecule type" value="Genomic_DNA"/>
</dbReference>
<dbReference type="RefSeq" id="WP_230503305.1">
    <property type="nucleotide sequence ID" value="NZ_CAKJTJ010000024.1"/>
</dbReference>
<reference evidence="2 3" key="1">
    <citation type="submission" date="2021-10" db="EMBL/GenBank/DDBJ databases">
        <authorList>
            <person name="Criscuolo A."/>
        </authorList>
    </citation>
    <scope>NUCLEOTIDE SEQUENCE [LARGE SCALE GENOMIC DNA]</scope>
    <source>
        <strain evidence="3">CIP 111883</strain>
    </source>
</reference>
<dbReference type="Proteomes" id="UP000789833">
    <property type="component" value="Unassembled WGS sequence"/>
</dbReference>
<accession>A0ABM8YRP0</accession>
<protein>
    <recommendedName>
        <fullName evidence="1">YpoC-like domain-containing protein</fullName>
    </recommendedName>
</protein>
<keyword evidence="3" id="KW-1185">Reference proteome</keyword>
<proteinExistence type="predicted"/>
<evidence type="ECO:0000313" key="2">
    <source>
        <dbReference type="EMBL" id="CAG9622616.1"/>
    </source>
</evidence>
<dbReference type="InterPro" id="IPR048427">
    <property type="entry name" value="YpoC"/>
</dbReference>
<feature type="domain" description="YpoC-like" evidence="1">
    <location>
        <begin position="56"/>
        <end position="164"/>
    </location>
</feature>
<name>A0ABM8YRP0_9BACI</name>
<gene>
    <name evidence="2" type="ORF">BACCIP111883_03407</name>
</gene>
<organism evidence="2 3">
    <name type="scientific">Sutcliffiella rhizosphaerae</name>
    <dbReference type="NCBI Taxonomy" id="2880967"/>
    <lineage>
        <taxon>Bacteria</taxon>
        <taxon>Bacillati</taxon>
        <taxon>Bacillota</taxon>
        <taxon>Bacilli</taxon>
        <taxon>Bacillales</taxon>
        <taxon>Bacillaceae</taxon>
        <taxon>Sutcliffiella</taxon>
    </lineage>
</organism>
<dbReference type="Pfam" id="PF21747">
    <property type="entry name" value="YpoC"/>
    <property type="match status" value="1"/>
</dbReference>
<evidence type="ECO:0000313" key="3">
    <source>
        <dbReference type="Proteomes" id="UP000789833"/>
    </source>
</evidence>